<proteinExistence type="predicted"/>
<dbReference type="STRING" id="1724.GCA_001044175_01862"/>
<dbReference type="CDD" id="cd00075">
    <property type="entry name" value="HATPase"/>
    <property type="match status" value="1"/>
</dbReference>
<dbReference type="PRINTS" id="PR00344">
    <property type="entry name" value="BCTRLSENSOR"/>
</dbReference>
<dbReference type="GO" id="GO:0005886">
    <property type="term" value="C:plasma membrane"/>
    <property type="evidence" value="ECO:0007669"/>
    <property type="project" value="UniProtKB-SubCell"/>
</dbReference>
<dbReference type="GO" id="GO:0000155">
    <property type="term" value="F:phosphorelay sensor kinase activity"/>
    <property type="evidence" value="ECO:0007669"/>
    <property type="project" value="InterPro"/>
</dbReference>
<feature type="region of interest" description="Disordered" evidence="23">
    <location>
        <begin position="510"/>
        <end position="533"/>
    </location>
</feature>
<dbReference type="InterPro" id="IPR003660">
    <property type="entry name" value="HAMP_dom"/>
</dbReference>
<evidence type="ECO:0000256" key="21">
    <source>
        <dbReference type="ARBA" id="ARBA00040454"/>
    </source>
</evidence>
<keyword evidence="17" id="KW-0902">Two-component regulatory system</keyword>
<keyword evidence="8" id="KW-0808">Transferase</keyword>
<dbReference type="GO" id="GO:0004721">
    <property type="term" value="F:phosphoprotein phosphatase activity"/>
    <property type="evidence" value="ECO:0007669"/>
    <property type="project" value="UniProtKB-KW"/>
</dbReference>
<dbReference type="PANTHER" id="PTHR44936:SF9">
    <property type="entry name" value="SENSOR PROTEIN CREC"/>
    <property type="match status" value="1"/>
</dbReference>
<evidence type="ECO:0000313" key="27">
    <source>
        <dbReference type="EMBL" id="PFG26986.1"/>
    </source>
</evidence>
<evidence type="ECO:0000256" key="4">
    <source>
        <dbReference type="ARBA" id="ARBA00004651"/>
    </source>
</evidence>
<evidence type="ECO:0000256" key="24">
    <source>
        <dbReference type="SAM" id="Phobius"/>
    </source>
</evidence>
<dbReference type="CDD" id="cd00082">
    <property type="entry name" value="HisKA"/>
    <property type="match status" value="1"/>
</dbReference>
<evidence type="ECO:0000256" key="11">
    <source>
        <dbReference type="ARBA" id="ARBA00022777"/>
    </source>
</evidence>
<keyword evidence="24" id="KW-0472">Membrane</keyword>
<evidence type="ECO:0000256" key="2">
    <source>
        <dbReference type="ARBA" id="ARBA00001936"/>
    </source>
</evidence>
<evidence type="ECO:0000256" key="16">
    <source>
        <dbReference type="ARBA" id="ARBA00022989"/>
    </source>
</evidence>
<evidence type="ECO:0000256" key="19">
    <source>
        <dbReference type="ARBA" id="ARBA00023026"/>
    </source>
</evidence>
<dbReference type="SMART" id="SM00388">
    <property type="entry name" value="HisKA"/>
    <property type="match status" value="1"/>
</dbReference>
<keyword evidence="12" id="KW-0378">Hydrolase</keyword>
<evidence type="ECO:0000256" key="13">
    <source>
        <dbReference type="ARBA" id="ARBA00022840"/>
    </source>
</evidence>
<dbReference type="RefSeq" id="WP_098388617.1">
    <property type="nucleotide sequence ID" value="NZ_LS483464.1"/>
</dbReference>
<keyword evidence="16 24" id="KW-1133">Transmembrane helix</keyword>
<keyword evidence="7" id="KW-0597">Phosphoprotein</keyword>
<dbReference type="Gene3D" id="3.30.565.10">
    <property type="entry name" value="Histidine kinase-like ATPase, C-terminal domain"/>
    <property type="match status" value="1"/>
</dbReference>
<dbReference type="Pfam" id="PF00512">
    <property type="entry name" value="HisKA"/>
    <property type="match status" value="1"/>
</dbReference>
<feature type="domain" description="HAMP" evidence="26">
    <location>
        <begin position="189"/>
        <end position="241"/>
    </location>
</feature>
<feature type="region of interest" description="Disordered" evidence="23">
    <location>
        <begin position="478"/>
        <end position="498"/>
    </location>
</feature>
<evidence type="ECO:0000256" key="22">
    <source>
        <dbReference type="ARBA" id="ARBA00041776"/>
    </source>
</evidence>
<dbReference type="EC" id="2.7.13.3" evidence="5"/>
<keyword evidence="18" id="KW-0346">Stress response</keyword>
<dbReference type="Gene3D" id="6.10.340.10">
    <property type="match status" value="1"/>
</dbReference>
<evidence type="ECO:0000256" key="12">
    <source>
        <dbReference type="ARBA" id="ARBA00022801"/>
    </source>
</evidence>
<evidence type="ECO:0000256" key="18">
    <source>
        <dbReference type="ARBA" id="ARBA00023016"/>
    </source>
</evidence>
<evidence type="ECO:0000256" key="3">
    <source>
        <dbReference type="ARBA" id="ARBA00001946"/>
    </source>
</evidence>
<protein>
    <recommendedName>
        <fullName evidence="21">Signal transduction histidine-protein kinase/phosphatase MprB</fullName>
        <ecNumber evidence="5">2.7.13.3</ecNumber>
    </recommendedName>
    <alternativeName>
        <fullName evidence="22">Mycobacterial persistence regulator B</fullName>
    </alternativeName>
</protein>
<dbReference type="GO" id="GO:0005524">
    <property type="term" value="F:ATP binding"/>
    <property type="evidence" value="ECO:0007669"/>
    <property type="project" value="UniProtKB-KW"/>
</dbReference>
<keyword evidence="13" id="KW-0067">ATP-binding</keyword>
<feature type="domain" description="Histidine kinase" evidence="25">
    <location>
        <begin position="249"/>
        <end position="466"/>
    </location>
</feature>
<dbReference type="PROSITE" id="PS50109">
    <property type="entry name" value="HIS_KIN"/>
    <property type="match status" value="1"/>
</dbReference>
<comment type="catalytic activity">
    <reaction evidence="1">
        <text>ATP + protein L-histidine = ADP + protein N-phospho-L-histidine.</text>
        <dbReference type="EC" id="2.7.13.3"/>
    </reaction>
</comment>
<feature type="transmembrane region" description="Helical" evidence="24">
    <location>
        <begin position="29"/>
        <end position="54"/>
    </location>
</feature>
<dbReference type="SUPFAM" id="SSF55874">
    <property type="entry name" value="ATPase domain of HSP90 chaperone/DNA topoisomerase II/histidine kinase"/>
    <property type="match status" value="1"/>
</dbReference>
<dbReference type="Pfam" id="PF02518">
    <property type="entry name" value="HATPase_c"/>
    <property type="match status" value="1"/>
</dbReference>
<keyword evidence="6" id="KW-1003">Cell membrane</keyword>
<organism evidence="27 28">
    <name type="scientific">Corynebacterium renale</name>
    <dbReference type="NCBI Taxonomy" id="1724"/>
    <lineage>
        <taxon>Bacteria</taxon>
        <taxon>Bacillati</taxon>
        <taxon>Actinomycetota</taxon>
        <taxon>Actinomycetes</taxon>
        <taxon>Mycobacteriales</taxon>
        <taxon>Corynebacteriaceae</taxon>
        <taxon>Corynebacterium</taxon>
    </lineage>
</organism>
<feature type="transmembrane region" description="Helical" evidence="24">
    <location>
        <begin position="161"/>
        <end position="187"/>
    </location>
</feature>
<comment type="subcellular location">
    <subcellularLocation>
        <location evidence="4">Cell membrane</location>
        <topology evidence="4">Multi-pass membrane protein</topology>
    </subcellularLocation>
</comment>
<name>A0A2A9DKU6_9CORY</name>
<reference evidence="27 28" key="1">
    <citation type="submission" date="2017-10" db="EMBL/GenBank/DDBJ databases">
        <title>Sequencing the genomes of 1000 actinobacteria strains.</title>
        <authorList>
            <person name="Klenk H.-P."/>
        </authorList>
    </citation>
    <scope>NUCLEOTIDE SEQUENCE [LARGE SCALE GENOMIC DNA]</scope>
    <source>
        <strain evidence="27 28">DSM 20688</strain>
    </source>
</reference>
<evidence type="ECO:0000256" key="6">
    <source>
        <dbReference type="ARBA" id="ARBA00022475"/>
    </source>
</evidence>
<dbReference type="SMART" id="SM00304">
    <property type="entry name" value="HAMP"/>
    <property type="match status" value="1"/>
</dbReference>
<evidence type="ECO:0000256" key="8">
    <source>
        <dbReference type="ARBA" id="ARBA00022679"/>
    </source>
</evidence>
<dbReference type="AlphaFoldDB" id="A0A2A9DKU6"/>
<evidence type="ECO:0000313" key="28">
    <source>
        <dbReference type="Proteomes" id="UP000221653"/>
    </source>
</evidence>
<evidence type="ECO:0000256" key="5">
    <source>
        <dbReference type="ARBA" id="ARBA00012438"/>
    </source>
</evidence>
<comment type="cofactor">
    <cofactor evidence="2">
        <name>Mn(2+)</name>
        <dbReference type="ChEBI" id="CHEBI:29035"/>
    </cofactor>
</comment>
<evidence type="ECO:0000256" key="14">
    <source>
        <dbReference type="ARBA" id="ARBA00022842"/>
    </source>
</evidence>
<evidence type="ECO:0000256" key="15">
    <source>
        <dbReference type="ARBA" id="ARBA00022912"/>
    </source>
</evidence>
<evidence type="ECO:0000256" key="9">
    <source>
        <dbReference type="ARBA" id="ARBA00022692"/>
    </source>
</evidence>
<comment type="cofactor">
    <cofactor evidence="3">
        <name>Mg(2+)</name>
        <dbReference type="ChEBI" id="CHEBI:18420"/>
    </cofactor>
</comment>
<accession>A0A2A9DKU6</accession>
<sequence>MSLLYKLSSRSDEVGDEEITAPVRWRLSLITGVLVAIAVTAVTLVAYLTVAFSLNSAQDKDLARAVDSVMEFTDDADFVENLPAEVQRFKAYNPDTRIAITPPGWTLSVGDPIPTGADIMTPRDDDQITAHTVGSERIAGRTNMDGATVVMAKSLHSQHSALAALGLVLLAVSVLGVIVAVILGIVVSNVTVRPFSRLQRAIDNVTRTDLLRPIPVSGDDEVARLTRSFNAMMSALQESRVRQSALVADAGHELRTPLTSLRTNVELLLAVTSQVESPHFSNSDRRDLERDVVAQLDEFSTLIGDLVDLARSDDAESFDEVLELPEVVEVAVERVQRRRTDVTFDVQVEPWALIGSSFTLGRAIVNLLDNATKWSPENGVVTVRTHVVDPNTIELTIADQGPGIPESERGKVFERFYRAVTERSAPGSGLGLAIVRRAIVSHGGAVWADEAPGGGALMRVRLPGLMDESAVLAAQGRPELAGKSDGSPELLNAEDRTSLPEMLKRFRHAQEAYGKKISGPGGEDSPAPSDGRP</sequence>
<keyword evidence="14" id="KW-0460">Magnesium</keyword>
<dbReference type="CDD" id="cd06225">
    <property type="entry name" value="HAMP"/>
    <property type="match status" value="1"/>
</dbReference>
<evidence type="ECO:0000256" key="20">
    <source>
        <dbReference type="ARBA" id="ARBA00023211"/>
    </source>
</evidence>
<evidence type="ECO:0000256" key="1">
    <source>
        <dbReference type="ARBA" id="ARBA00000085"/>
    </source>
</evidence>
<dbReference type="SUPFAM" id="SSF158472">
    <property type="entry name" value="HAMP domain-like"/>
    <property type="match status" value="1"/>
</dbReference>
<evidence type="ECO:0000256" key="7">
    <source>
        <dbReference type="ARBA" id="ARBA00022553"/>
    </source>
</evidence>
<dbReference type="PROSITE" id="PS50885">
    <property type="entry name" value="HAMP"/>
    <property type="match status" value="1"/>
</dbReference>
<dbReference type="InterPro" id="IPR004358">
    <property type="entry name" value="Sig_transdc_His_kin-like_C"/>
</dbReference>
<dbReference type="InterPro" id="IPR003594">
    <property type="entry name" value="HATPase_dom"/>
</dbReference>
<keyword evidence="10" id="KW-0547">Nucleotide-binding</keyword>
<keyword evidence="19" id="KW-0843">Virulence</keyword>
<gene>
    <name evidence="27" type="ORF">ATK06_0027</name>
</gene>
<dbReference type="Gene3D" id="1.10.287.130">
    <property type="match status" value="1"/>
</dbReference>
<keyword evidence="15" id="KW-0904">Protein phosphatase</keyword>
<dbReference type="InterPro" id="IPR003661">
    <property type="entry name" value="HisK_dim/P_dom"/>
</dbReference>
<dbReference type="InterPro" id="IPR036890">
    <property type="entry name" value="HATPase_C_sf"/>
</dbReference>
<dbReference type="SMART" id="SM00387">
    <property type="entry name" value="HATPase_c"/>
    <property type="match status" value="1"/>
</dbReference>
<evidence type="ECO:0000259" key="26">
    <source>
        <dbReference type="PROSITE" id="PS50885"/>
    </source>
</evidence>
<keyword evidence="20" id="KW-0464">Manganese</keyword>
<evidence type="ECO:0000259" key="25">
    <source>
        <dbReference type="PROSITE" id="PS50109"/>
    </source>
</evidence>
<keyword evidence="9 24" id="KW-0812">Transmembrane</keyword>
<dbReference type="Proteomes" id="UP000221653">
    <property type="component" value="Unassembled WGS sequence"/>
</dbReference>
<dbReference type="EMBL" id="PDJF01000001">
    <property type="protein sequence ID" value="PFG26986.1"/>
    <property type="molecule type" value="Genomic_DNA"/>
</dbReference>
<evidence type="ECO:0000256" key="10">
    <source>
        <dbReference type="ARBA" id="ARBA00022741"/>
    </source>
</evidence>
<dbReference type="PANTHER" id="PTHR44936">
    <property type="entry name" value="SENSOR PROTEIN CREC"/>
    <property type="match status" value="1"/>
</dbReference>
<dbReference type="InterPro" id="IPR050980">
    <property type="entry name" value="2C_sensor_his_kinase"/>
</dbReference>
<dbReference type="InterPro" id="IPR005467">
    <property type="entry name" value="His_kinase_dom"/>
</dbReference>
<dbReference type="Pfam" id="PF00672">
    <property type="entry name" value="HAMP"/>
    <property type="match status" value="1"/>
</dbReference>
<dbReference type="SUPFAM" id="SSF47384">
    <property type="entry name" value="Homodimeric domain of signal transducing histidine kinase"/>
    <property type="match status" value="1"/>
</dbReference>
<keyword evidence="11 27" id="KW-0418">Kinase</keyword>
<evidence type="ECO:0000256" key="17">
    <source>
        <dbReference type="ARBA" id="ARBA00023012"/>
    </source>
</evidence>
<dbReference type="InterPro" id="IPR036097">
    <property type="entry name" value="HisK_dim/P_sf"/>
</dbReference>
<dbReference type="OrthoDB" id="9786919at2"/>
<keyword evidence="28" id="KW-1185">Reference proteome</keyword>
<evidence type="ECO:0000256" key="23">
    <source>
        <dbReference type="SAM" id="MobiDB-lite"/>
    </source>
</evidence>
<comment type="caution">
    <text evidence="27">The sequence shown here is derived from an EMBL/GenBank/DDBJ whole genome shotgun (WGS) entry which is preliminary data.</text>
</comment>